<evidence type="ECO:0000313" key="2">
    <source>
        <dbReference type="Proteomes" id="UP000037069"/>
    </source>
</evidence>
<dbReference type="GO" id="GO:0005096">
    <property type="term" value="F:GTPase activator activity"/>
    <property type="evidence" value="ECO:0007669"/>
    <property type="project" value="InterPro"/>
</dbReference>
<dbReference type="EMBL" id="JRES01001174">
    <property type="protein sequence ID" value="KNC24780.1"/>
    <property type="molecule type" value="Genomic_DNA"/>
</dbReference>
<accession>A0A0L0BXP7</accession>
<dbReference type="Pfam" id="PF23579">
    <property type="entry name" value="ARM_TBCD"/>
    <property type="match status" value="1"/>
</dbReference>
<dbReference type="STRING" id="7375.A0A0L0BXP7"/>
<gene>
    <name evidence="1" type="ORF">FF38_06036</name>
</gene>
<dbReference type="InterPro" id="IPR033162">
    <property type="entry name" value="TBCD"/>
</dbReference>
<name>A0A0L0BXP7_LUCCU</name>
<comment type="caution">
    <text evidence="1">The sequence shown here is derived from an EMBL/GenBank/DDBJ whole genome shotgun (WGS) entry which is preliminary data.</text>
</comment>
<organism evidence="1 2">
    <name type="scientific">Lucilia cuprina</name>
    <name type="common">Green bottle fly</name>
    <name type="synonym">Australian sheep blowfly</name>
    <dbReference type="NCBI Taxonomy" id="7375"/>
    <lineage>
        <taxon>Eukaryota</taxon>
        <taxon>Metazoa</taxon>
        <taxon>Ecdysozoa</taxon>
        <taxon>Arthropoda</taxon>
        <taxon>Hexapoda</taxon>
        <taxon>Insecta</taxon>
        <taxon>Pterygota</taxon>
        <taxon>Neoptera</taxon>
        <taxon>Endopterygota</taxon>
        <taxon>Diptera</taxon>
        <taxon>Brachycera</taxon>
        <taxon>Muscomorpha</taxon>
        <taxon>Oestroidea</taxon>
        <taxon>Calliphoridae</taxon>
        <taxon>Luciliinae</taxon>
        <taxon>Lucilia</taxon>
    </lineage>
</organism>
<dbReference type="GO" id="GO:0007021">
    <property type="term" value="P:tubulin complex assembly"/>
    <property type="evidence" value="ECO:0007669"/>
    <property type="project" value="InterPro"/>
</dbReference>
<dbReference type="GO" id="GO:0000226">
    <property type="term" value="P:microtubule cytoskeleton organization"/>
    <property type="evidence" value="ECO:0007669"/>
    <property type="project" value="TreeGrafter"/>
</dbReference>
<keyword evidence="2" id="KW-1185">Reference proteome</keyword>
<dbReference type="SUPFAM" id="SSF48371">
    <property type="entry name" value="ARM repeat"/>
    <property type="match status" value="1"/>
</dbReference>
<dbReference type="GO" id="GO:0007023">
    <property type="term" value="P:post-chaperonin tubulin folding pathway"/>
    <property type="evidence" value="ECO:0007669"/>
    <property type="project" value="InterPro"/>
</dbReference>
<dbReference type="InterPro" id="IPR016024">
    <property type="entry name" value="ARM-type_fold"/>
</dbReference>
<sequence>MIDFVNLDLESCIKSVNEFQSTPNLLDKDIPHYINTLTSEYSTTNDSKYLHIIYTLCKIRGFKIISQQFPTNTETLVKIFTDLQNTSHSDWQKSIQPNLESEIYNYALQFLETSGIQRDACSVLLGRLLTRKLGNEVLIAQFCQYFKSSSARFIGGLQTLSVLINRVQFIPEAIPGSDLELQNAFELDPESRAFAVSQINNHEYILKGLKDYTIDIRGDIGSIVRTAALLRVQELQIRTPEIETQVWKIASESRTKTRIVAFQVLRHFNYDINEYADLLKCPPFIRPVLARGIVSCLGSNKSNSNTIKETFNTILLNYFSDSPWLIPEILNIERINLGTTRELISTVQKLVIYGLDFPSLKPLAIAFNLSLRTNLPEPILQSCIDILQYYVPHVNAIKGLKRLANCANVYIKQRACEALFECGMADNAMIDQSYSSSLEVSLKSNAKTSSNVSKSGTLGGSLG</sequence>
<dbReference type="Proteomes" id="UP000037069">
    <property type="component" value="Unassembled WGS sequence"/>
</dbReference>
<dbReference type="GO" id="GO:0048487">
    <property type="term" value="F:beta-tubulin binding"/>
    <property type="evidence" value="ECO:0007669"/>
    <property type="project" value="InterPro"/>
</dbReference>
<reference evidence="1 2" key="1">
    <citation type="journal article" date="2015" name="Nat. Commun.">
        <title>Lucilia cuprina genome unlocks parasitic fly biology to underpin future interventions.</title>
        <authorList>
            <person name="Anstead C.A."/>
            <person name="Korhonen P.K."/>
            <person name="Young N.D."/>
            <person name="Hall R.S."/>
            <person name="Jex A.R."/>
            <person name="Murali S.C."/>
            <person name="Hughes D.S."/>
            <person name="Lee S.F."/>
            <person name="Perry T."/>
            <person name="Stroehlein A.J."/>
            <person name="Ansell B.R."/>
            <person name="Breugelmans B."/>
            <person name="Hofmann A."/>
            <person name="Qu J."/>
            <person name="Dugan S."/>
            <person name="Lee S.L."/>
            <person name="Chao H."/>
            <person name="Dinh H."/>
            <person name="Han Y."/>
            <person name="Doddapaneni H.V."/>
            <person name="Worley K.C."/>
            <person name="Muzny D.M."/>
            <person name="Ioannidis P."/>
            <person name="Waterhouse R.M."/>
            <person name="Zdobnov E.M."/>
            <person name="James P.J."/>
            <person name="Bagnall N.H."/>
            <person name="Kotze A.C."/>
            <person name="Gibbs R.A."/>
            <person name="Richards S."/>
            <person name="Batterham P."/>
            <person name="Gasser R.B."/>
        </authorList>
    </citation>
    <scope>NUCLEOTIDE SEQUENCE [LARGE SCALE GENOMIC DNA]</scope>
    <source>
        <strain evidence="1 2">LS</strain>
        <tissue evidence="1">Full body</tissue>
    </source>
</reference>
<dbReference type="PANTHER" id="PTHR12658">
    <property type="entry name" value="BETA-TUBULIN COFACTOR D"/>
    <property type="match status" value="1"/>
</dbReference>
<protein>
    <submittedName>
        <fullName evidence="1">Uncharacterized protein</fullName>
    </submittedName>
</protein>
<proteinExistence type="predicted"/>
<dbReference type="PANTHER" id="PTHR12658:SF0">
    <property type="entry name" value="TUBULIN-SPECIFIC CHAPERONE D"/>
    <property type="match status" value="1"/>
</dbReference>
<evidence type="ECO:0000313" key="1">
    <source>
        <dbReference type="EMBL" id="KNC24780.1"/>
    </source>
</evidence>
<dbReference type="AlphaFoldDB" id="A0A0L0BXP7"/>